<reference evidence="1 2" key="1">
    <citation type="journal article" date="2023" name="Life. Sci Alliance">
        <title>Evolutionary insights into 3D genome organization and epigenetic landscape of Vigna mungo.</title>
        <authorList>
            <person name="Junaid A."/>
            <person name="Singh B."/>
            <person name="Bhatia S."/>
        </authorList>
    </citation>
    <scope>NUCLEOTIDE SEQUENCE [LARGE SCALE GENOMIC DNA]</scope>
    <source>
        <strain evidence="1">Urdbean</strain>
    </source>
</reference>
<accession>A0AAQ3NMK9</accession>
<proteinExistence type="predicted"/>
<organism evidence="1 2">
    <name type="scientific">Vigna mungo</name>
    <name type="common">Black gram</name>
    <name type="synonym">Phaseolus mungo</name>
    <dbReference type="NCBI Taxonomy" id="3915"/>
    <lineage>
        <taxon>Eukaryota</taxon>
        <taxon>Viridiplantae</taxon>
        <taxon>Streptophyta</taxon>
        <taxon>Embryophyta</taxon>
        <taxon>Tracheophyta</taxon>
        <taxon>Spermatophyta</taxon>
        <taxon>Magnoliopsida</taxon>
        <taxon>eudicotyledons</taxon>
        <taxon>Gunneridae</taxon>
        <taxon>Pentapetalae</taxon>
        <taxon>rosids</taxon>
        <taxon>fabids</taxon>
        <taxon>Fabales</taxon>
        <taxon>Fabaceae</taxon>
        <taxon>Papilionoideae</taxon>
        <taxon>50 kb inversion clade</taxon>
        <taxon>NPAAA clade</taxon>
        <taxon>indigoferoid/millettioid clade</taxon>
        <taxon>Phaseoleae</taxon>
        <taxon>Vigna</taxon>
    </lineage>
</organism>
<dbReference type="AlphaFoldDB" id="A0AAQ3NMK9"/>
<gene>
    <name evidence="1" type="ORF">V8G54_017669</name>
</gene>
<dbReference type="EMBL" id="CP144696">
    <property type="protein sequence ID" value="WVZ13139.1"/>
    <property type="molecule type" value="Genomic_DNA"/>
</dbReference>
<dbReference type="Proteomes" id="UP001374535">
    <property type="component" value="Chromosome 5"/>
</dbReference>
<name>A0AAQ3NMK9_VIGMU</name>
<evidence type="ECO:0000313" key="2">
    <source>
        <dbReference type="Proteomes" id="UP001374535"/>
    </source>
</evidence>
<evidence type="ECO:0000313" key="1">
    <source>
        <dbReference type="EMBL" id="WVZ13139.1"/>
    </source>
</evidence>
<protein>
    <submittedName>
        <fullName evidence="1">Uncharacterized protein</fullName>
    </submittedName>
</protein>
<keyword evidence="2" id="KW-1185">Reference proteome</keyword>
<sequence length="105" mass="12068">MEELNGLKQGRIQMSAIRTLAFNATSTFQFKASKLHICSATGKIPINFMLSDHTYQRRAVLDFARGFFCKNIIETKIQKKQSYKAQNSQCLILLRLTRHDILGLF</sequence>